<evidence type="ECO:0000256" key="7">
    <source>
        <dbReference type="ARBA" id="ARBA00023284"/>
    </source>
</evidence>
<evidence type="ECO:0000256" key="4">
    <source>
        <dbReference type="ARBA" id="ARBA00023002"/>
    </source>
</evidence>
<evidence type="ECO:0000256" key="5">
    <source>
        <dbReference type="ARBA" id="ARBA00023027"/>
    </source>
</evidence>
<evidence type="ECO:0000313" key="15">
    <source>
        <dbReference type="Proteomes" id="UP000593580"/>
    </source>
</evidence>
<accession>A0A7M1B7V9</accession>
<sequence>MYDIIYIGGGLNYAGAIVAAKNGKKVALIEKDMNQLGGVCLHKGCIPSKMFLHYSNVVYESKNEILKGSLQLDMNTLFEKKDALLKSVTKVLQKQCSHIELIEGEGKVVAPHKVNVNGETLEAEYIVMGTGSHHFVPDGIELNEKDIISSDGVLNLKELPKKVAIYGVGAIGLEMASFFATAGVEVTLINRKEGLLPKAHASISLAVRTQLEKLGVILLENHPIIKAKSTQKGVHITFEDGKSIYMPMLLVATGRKPNVDVAACEDIVVERGIKTDAFFETTLAQHYAIGDCNGKLQLAHAARAQALNVTQQILGNDPRALNLEHVVKFIHTLPMSYAEVGKTKGQLEKEGIACKESLVTLNQFTYSVYNHAGKGLMVSYVDEEGFILGAEILAPNAEELIAMVAMSLAGEMDKEQAKRTILAHPTFSEALERTFYKL</sequence>
<feature type="binding site" evidence="9">
    <location>
        <position position="291"/>
    </location>
    <ligand>
        <name>FAD</name>
        <dbReference type="ChEBI" id="CHEBI:57692"/>
    </ligand>
</feature>
<dbReference type="Pfam" id="PF07992">
    <property type="entry name" value="Pyr_redox_2"/>
    <property type="match status" value="1"/>
</dbReference>
<dbReference type="PRINTS" id="PR00368">
    <property type="entry name" value="FADPNR"/>
</dbReference>
<keyword evidence="6" id="KW-1015">Disulfide bond</keyword>
<dbReference type="InterPro" id="IPR016156">
    <property type="entry name" value="FAD/NAD-linked_Rdtase_dimer_sf"/>
</dbReference>
<dbReference type="PANTHER" id="PTHR22912:SF151">
    <property type="entry name" value="DIHYDROLIPOYL DEHYDROGENASE, MITOCHONDRIAL"/>
    <property type="match status" value="1"/>
</dbReference>
<evidence type="ECO:0000256" key="6">
    <source>
        <dbReference type="ARBA" id="ARBA00023157"/>
    </source>
</evidence>
<feature type="binding site" evidence="9">
    <location>
        <begin position="167"/>
        <end position="174"/>
    </location>
    <ligand>
        <name>NAD(+)</name>
        <dbReference type="ChEBI" id="CHEBI:57540"/>
    </ligand>
</feature>
<dbReference type="InterPro" id="IPR001100">
    <property type="entry name" value="Pyr_nuc-diS_OxRdtase"/>
</dbReference>
<keyword evidence="2 11" id="KW-0285">Flavoprotein</keyword>
<reference evidence="14 15" key="1">
    <citation type="submission" date="2019-07" db="EMBL/GenBank/DDBJ databases">
        <title>Sulfurimonas paralvinellae sp. nov., a novel mesophilic, hydrogen- and sulfur-oxidizing chemolithoautotroph within the Epsilonproteo- bacteria isolated from a deep-sea hydrothermal vent polychaete nest, reclassification of Thiomicrospira denitrificans as Sulfurimonas denitrificans comb. nov. and emended description of the genus Sulfurimonas.</title>
        <authorList>
            <person name="Wang S."/>
            <person name="Jiang L."/>
            <person name="Shao Z."/>
        </authorList>
    </citation>
    <scope>NUCLEOTIDE SEQUENCE [LARGE SCALE GENOMIC DNA]</scope>
    <source>
        <strain evidence="14 15">GO25</strain>
    </source>
</reference>
<dbReference type="PIRSF" id="PIRSF000350">
    <property type="entry name" value="Mercury_reductase_MerA"/>
    <property type="match status" value="1"/>
</dbReference>
<dbReference type="RefSeq" id="WP_193109710.1">
    <property type="nucleotide sequence ID" value="NZ_CP041406.1"/>
</dbReference>
<dbReference type="GO" id="GO:0004148">
    <property type="term" value="F:dihydrolipoyl dehydrogenase (NADH) activity"/>
    <property type="evidence" value="ECO:0007669"/>
    <property type="project" value="TreeGrafter"/>
</dbReference>
<evidence type="ECO:0000259" key="12">
    <source>
        <dbReference type="Pfam" id="PF02852"/>
    </source>
</evidence>
<feature type="active site" description="Proton acceptor" evidence="8">
    <location>
        <position position="424"/>
    </location>
</feature>
<feature type="disulfide bond" description="Redox-active" evidence="10">
    <location>
        <begin position="40"/>
        <end position="45"/>
    </location>
</feature>
<dbReference type="Proteomes" id="UP000593580">
    <property type="component" value="Chromosome"/>
</dbReference>
<comment type="cofactor">
    <cofactor evidence="9">
        <name>FAD</name>
        <dbReference type="ChEBI" id="CHEBI:57692"/>
    </cofactor>
    <text evidence="9">Binds 1 FAD per subunit.</text>
</comment>
<evidence type="ECO:0000256" key="10">
    <source>
        <dbReference type="PIRSR" id="PIRSR000350-4"/>
    </source>
</evidence>
<evidence type="ECO:0000256" key="3">
    <source>
        <dbReference type="ARBA" id="ARBA00022827"/>
    </source>
</evidence>
<dbReference type="InterPro" id="IPR004099">
    <property type="entry name" value="Pyr_nucl-diS_OxRdtase_dimer"/>
</dbReference>
<dbReference type="InterPro" id="IPR023753">
    <property type="entry name" value="FAD/NAD-binding_dom"/>
</dbReference>
<organism evidence="14 15">
    <name type="scientific">Sulfurimonas paralvinellae</name>
    <dbReference type="NCBI Taxonomy" id="317658"/>
    <lineage>
        <taxon>Bacteria</taxon>
        <taxon>Pseudomonadati</taxon>
        <taxon>Campylobacterota</taxon>
        <taxon>Epsilonproteobacteria</taxon>
        <taxon>Campylobacterales</taxon>
        <taxon>Sulfurimonadaceae</taxon>
        <taxon>Sulfurimonas</taxon>
    </lineage>
</organism>
<keyword evidence="5 9" id="KW-0520">NAD</keyword>
<dbReference type="PROSITE" id="PS00076">
    <property type="entry name" value="PYRIDINE_REDOX_1"/>
    <property type="match status" value="1"/>
</dbReference>
<feature type="binding site" evidence="9">
    <location>
        <position position="49"/>
    </location>
    <ligand>
        <name>FAD</name>
        <dbReference type="ChEBI" id="CHEBI:57692"/>
    </ligand>
</feature>
<feature type="domain" description="Pyridine nucleotide-disulphide oxidoreductase dimerisation" evidence="12">
    <location>
        <begin position="335"/>
        <end position="433"/>
    </location>
</feature>
<dbReference type="KEGG" id="spal:FM071_05580"/>
<evidence type="ECO:0000256" key="1">
    <source>
        <dbReference type="ARBA" id="ARBA00007532"/>
    </source>
</evidence>
<keyword evidence="4 11" id="KW-0560">Oxidoreductase</keyword>
<dbReference type="InterPro" id="IPR050151">
    <property type="entry name" value="Class-I_Pyr_Nuc-Dis_Oxidored"/>
</dbReference>
<evidence type="ECO:0000259" key="13">
    <source>
        <dbReference type="Pfam" id="PF07992"/>
    </source>
</evidence>
<evidence type="ECO:0000313" key="14">
    <source>
        <dbReference type="EMBL" id="QOP45784.1"/>
    </source>
</evidence>
<dbReference type="Gene3D" id="3.50.50.60">
    <property type="entry name" value="FAD/NAD(P)-binding domain"/>
    <property type="match status" value="2"/>
</dbReference>
<name>A0A7M1B7V9_9BACT</name>
<dbReference type="GO" id="GO:0050660">
    <property type="term" value="F:flavin adenine dinucleotide binding"/>
    <property type="evidence" value="ECO:0007669"/>
    <property type="project" value="TreeGrafter"/>
</dbReference>
<dbReference type="Gene3D" id="3.30.390.30">
    <property type="match status" value="1"/>
</dbReference>
<dbReference type="EMBL" id="CP041406">
    <property type="protein sequence ID" value="QOP45784.1"/>
    <property type="molecule type" value="Genomic_DNA"/>
</dbReference>
<evidence type="ECO:0000256" key="2">
    <source>
        <dbReference type="ARBA" id="ARBA00022630"/>
    </source>
</evidence>
<protein>
    <submittedName>
        <fullName evidence="14">NAD(P)/FAD-dependent oxidoreductase</fullName>
    </submittedName>
</protein>
<proteinExistence type="inferred from homology"/>
<feature type="binding site" evidence="9">
    <location>
        <position position="254"/>
    </location>
    <ligand>
        <name>NAD(+)</name>
        <dbReference type="ChEBI" id="CHEBI:57540"/>
    </ligand>
</feature>
<gene>
    <name evidence="14" type="ORF">FM071_05580</name>
</gene>
<dbReference type="SUPFAM" id="SSF55424">
    <property type="entry name" value="FAD/NAD-linked reductases, dimerisation (C-terminal) domain"/>
    <property type="match status" value="1"/>
</dbReference>
<evidence type="ECO:0000256" key="11">
    <source>
        <dbReference type="RuleBase" id="RU003691"/>
    </source>
</evidence>
<feature type="binding site" evidence="9">
    <location>
        <position position="106"/>
    </location>
    <ligand>
        <name>FAD</name>
        <dbReference type="ChEBI" id="CHEBI:57692"/>
    </ligand>
</feature>
<comment type="similarity">
    <text evidence="1 11">Belongs to the class-I pyridine nucleotide-disulfide oxidoreductase family.</text>
</comment>
<dbReference type="AlphaFoldDB" id="A0A7M1B7V9"/>
<dbReference type="InterPro" id="IPR012999">
    <property type="entry name" value="Pyr_OxRdtase_I_AS"/>
</dbReference>
<feature type="domain" description="FAD/NAD(P)-binding" evidence="13">
    <location>
        <begin position="2"/>
        <end position="306"/>
    </location>
</feature>
<dbReference type="PANTHER" id="PTHR22912">
    <property type="entry name" value="DISULFIDE OXIDOREDUCTASE"/>
    <property type="match status" value="1"/>
</dbReference>
<evidence type="ECO:0000256" key="9">
    <source>
        <dbReference type="PIRSR" id="PIRSR000350-3"/>
    </source>
</evidence>
<keyword evidence="7 11" id="KW-0676">Redox-active center</keyword>
<feature type="binding site" evidence="9">
    <location>
        <begin position="130"/>
        <end position="132"/>
    </location>
    <ligand>
        <name>FAD</name>
        <dbReference type="ChEBI" id="CHEBI:57692"/>
    </ligand>
</feature>
<dbReference type="GO" id="GO:0006103">
    <property type="term" value="P:2-oxoglutarate metabolic process"/>
    <property type="evidence" value="ECO:0007669"/>
    <property type="project" value="TreeGrafter"/>
</dbReference>
<keyword evidence="15" id="KW-1185">Reference proteome</keyword>
<evidence type="ECO:0000256" key="8">
    <source>
        <dbReference type="PIRSR" id="PIRSR000350-2"/>
    </source>
</evidence>
<keyword evidence="9" id="KW-0547">Nucleotide-binding</keyword>
<keyword evidence="3 9" id="KW-0274">FAD</keyword>
<dbReference type="PRINTS" id="PR00411">
    <property type="entry name" value="PNDRDTASEI"/>
</dbReference>
<dbReference type="Pfam" id="PF02852">
    <property type="entry name" value="Pyr_redox_dim"/>
    <property type="match status" value="1"/>
</dbReference>
<dbReference type="SUPFAM" id="SSF51905">
    <property type="entry name" value="FAD/NAD(P)-binding domain"/>
    <property type="match status" value="1"/>
</dbReference>
<dbReference type="InterPro" id="IPR036188">
    <property type="entry name" value="FAD/NAD-bd_sf"/>
</dbReference>